<organism evidence="1 2">
    <name type="scientific">Leptospira brenneri</name>
    <dbReference type="NCBI Taxonomy" id="2023182"/>
    <lineage>
        <taxon>Bacteria</taxon>
        <taxon>Pseudomonadati</taxon>
        <taxon>Spirochaetota</taxon>
        <taxon>Spirochaetia</taxon>
        <taxon>Leptospirales</taxon>
        <taxon>Leptospiraceae</taxon>
        <taxon>Leptospira</taxon>
    </lineage>
</organism>
<dbReference type="AlphaFoldDB" id="A0A5F1Z8S3"/>
<proteinExistence type="predicted"/>
<protein>
    <submittedName>
        <fullName evidence="1">Uncharacterized protein</fullName>
    </submittedName>
</protein>
<comment type="caution">
    <text evidence="1">The sequence shown here is derived from an EMBL/GenBank/DDBJ whole genome shotgun (WGS) entry which is preliminary data.</text>
</comment>
<accession>A0A5F1Z8S3</accession>
<evidence type="ECO:0000313" key="1">
    <source>
        <dbReference type="EMBL" id="TGK95985.1"/>
    </source>
</evidence>
<gene>
    <name evidence="1" type="ORF">EHQ30_04985</name>
</gene>
<reference evidence="1" key="1">
    <citation type="journal article" date="2019" name="PLoS Negl. Trop. Dis.">
        <title>Revisiting the worldwide diversity of Leptospira species in the environment.</title>
        <authorList>
            <person name="Vincent A.T."/>
            <person name="Schiettekatte O."/>
            <person name="Bourhy P."/>
            <person name="Veyrier F.J."/>
            <person name="Picardeau M."/>
        </authorList>
    </citation>
    <scope>NUCLEOTIDE SEQUENCE [LARGE SCALE GENOMIC DNA]</scope>
    <source>
        <strain evidence="1">201800277</strain>
    </source>
</reference>
<keyword evidence="2" id="KW-1185">Reference proteome</keyword>
<sequence>MSSLQWQSGRVIVLPKNVSSMEIVSAVRRKH</sequence>
<dbReference type="EMBL" id="RQFP01000001">
    <property type="protein sequence ID" value="TGK95985.1"/>
    <property type="molecule type" value="Genomic_DNA"/>
</dbReference>
<dbReference type="Proteomes" id="UP000297891">
    <property type="component" value="Unassembled WGS sequence"/>
</dbReference>
<name>A0A5F1Z8S3_9LEPT</name>
<evidence type="ECO:0000313" key="2">
    <source>
        <dbReference type="Proteomes" id="UP000297891"/>
    </source>
</evidence>
<dbReference type="RefSeq" id="WP_125232042.1">
    <property type="nucleotide sequence ID" value="NZ_NPDQ01000001.1"/>
</dbReference>